<accession>A0A0F5JHF2</accession>
<protein>
    <submittedName>
        <fullName evidence="1">Uncharacterized protein</fullName>
    </submittedName>
</protein>
<dbReference type="RefSeq" id="WP_046145891.1">
    <property type="nucleotide sequence ID" value="NZ_KQ033912.1"/>
</dbReference>
<name>A0A0F5JHF2_9BACT</name>
<evidence type="ECO:0000313" key="2">
    <source>
        <dbReference type="Proteomes" id="UP000033047"/>
    </source>
</evidence>
<proteinExistence type="predicted"/>
<dbReference type="EMBL" id="AQHV01000010">
    <property type="protein sequence ID" value="KKB57153.1"/>
    <property type="molecule type" value="Genomic_DNA"/>
</dbReference>
<dbReference type="PATRIC" id="fig|927665.4.peg.1844"/>
<dbReference type="HOGENOM" id="CLU_2194403_0_0_10"/>
<comment type="caution">
    <text evidence="1">The sequence shown here is derived from an EMBL/GenBank/DDBJ whole genome shotgun (WGS) entry which is preliminary data.</text>
</comment>
<sequence>MKKKTLVQLRHIADRIPQQCPCEIAAFLYSICEEWEFAFLNGCLVFIADGNPVLVMPLTTIYGTLRTGNTLYILCNNGALHYFDRKTHQHWVSFLDNTDEDLFNCMFN</sequence>
<dbReference type="AlphaFoldDB" id="A0A0F5JHF2"/>
<gene>
    <name evidence="1" type="ORF">HMPREF1535_01805</name>
</gene>
<reference evidence="1 2" key="1">
    <citation type="submission" date="2013-04" db="EMBL/GenBank/DDBJ databases">
        <title>The Genome Sequence of Parabacteroides goldsteinii DSM 19448.</title>
        <authorList>
            <consortium name="The Broad Institute Genomics Platform"/>
            <person name="Earl A."/>
            <person name="Ward D."/>
            <person name="Feldgarden M."/>
            <person name="Gevers D."/>
            <person name="Martens E."/>
            <person name="Sakamoto M."/>
            <person name="Benno Y."/>
            <person name="Song Y."/>
            <person name="Liu C."/>
            <person name="Lee J."/>
            <person name="Bolanos M."/>
            <person name="Vaisanen M.L."/>
            <person name="Finegold S.M."/>
            <person name="Walker B."/>
            <person name="Young S."/>
            <person name="Zeng Q."/>
            <person name="Gargeya S."/>
            <person name="Fitzgerald M."/>
            <person name="Haas B."/>
            <person name="Abouelleil A."/>
            <person name="Allen A.W."/>
            <person name="Alvarado L."/>
            <person name="Arachchi H.M."/>
            <person name="Berlin A.M."/>
            <person name="Chapman S.B."/>
            <person name="Gainer-Dewar J."/>
            <person name="Goldberg J."/>
            <person name="Griggs A."/>
            <person name="Gujja S."/>
            <person name="Hansen M."/>
            <person name="Howarth C."/>
            <person name="Imamovic A."/>
            <person name="Ireland A."/>
            <person name="Larimer J."/>
            <person name="McCowan C."/>
            <person name="Murphy C."/>
            <person name="Pearson M."/>
            <person name="Poon T.W."/>
            <person name="Priest M."/>
            <person name="Roberts A."/>
            <person name="Saif S."/>
            <person name="Shea T."/>
            <person name="Sisk P."/>
            <person name="Sykes S."/>
            <person name="Wortman J."/>
            <person name="Nusbaum C."/>
            <person name="Birren B."/>
        </authorList>
    </citation>
    <scope>NUCLEOTIDE SEQUENCE [LARGE SCALE GENOMIC DNA]</scope>
    <source>
        <strain evidence="1 2">DSM 19448</strain>
    </source>
</reference>
<evidence type="ECO:0000313" key="1">
    <source>
        <dbReference type="EMBL" id="KKB57153.1"/>
    </source>
</evidence>
<dbReference type="Proteomes" id="UP000033047">
    <property type="component" value="Unassembled WGS sequence"/>
</dbReference>
<organism evidence="1 2">
    <name type="scientific">Parabacteroides goldsteinii DSM 19448 = WAL 12034</name>
    <dbReference type="NCBI Taxonomy" id="927665"/>
    <lineage>
        <taxon>Bacteria</taxon>
        <taxon>Pseudomonadati</taxon>
        <taxon>Bacteroidota</taxon>
        <taxon>Bacteroidia</taxon>
        <taxon>Bacteroidales</taxon>
        <taxon>Tannerellaceae</taxon>
        <taxon>Parabacteroides</taxon>
    </lineage>
</organism>